<evidence type="ECO:0000313" key="1">
    <source>
        <dbReference type="EMBL" id="NME27370.1"/>
    </source>
</evidence>
<proteinExistence type="predicted"/>
<reference evidence="1 2" key="1">
    <citation type="submission" date="2020-04" db="EMBL/GenBank/DDBJ databases">
        <authorList>
            <person name="Hitch T.C.A."/>
            <person name="Wylensek D."/>
            <person name="Clavel T."/>
        </authorList>
    </citation>
    <scope>NUCLEOTIDE SEQUENCE [LARGE SCALE GENOMIC DNA]</scope>
    <source>
        <strain evidence="1 2">Oil-RF-744-FAT-WT-6-1</strain>
    </source>
</reference>
<dbReference type="EMBL" id="JABAFG010000002">
    <property type="protein sequence ID" value="NME27370.1"/>
    <property type="molecule type" value="Genomic_DNA"/>
</dbReference>
<comment type="caution">
    <text evidence="1">The sequence shown here is derived from an EMBL/GenBank/DDBJ whole genome shotgun (WGS) entry which is preliminary data.</text>
</comment>
<evidence type="ECO:0000313" key="2">
    <source>
        <dbReference type="Proteomes" id="UP000591071"/>
    </source>
</evidence>
<organism evidence="1 2">
    <name type="scientific">Megasphaera hexanoica</name>
    <dbReference type="NCBI Taxonomy" id="1675036"/>
    <lineage>
        <taxon>Bacteria</taxon>
        <taxon>Bacillati</taxon>
        <taxon>Bacillota</taxon>
        <taxon>Negativicutes</taxon>
        <taxon>Veillonellales</taxon>
        <taxon>Veillonellaceae</taxon>
        <taxon>Megasphaera</taxon>
    </lineage>
</organism>
<dbReference type="AlphaFoldDB" id="A0A848BQH1"/>
<dbReference type="InterPro" id="IPR015001">
    <property type="entry name" value="DUF1850"/>
</dbReference>
<dbReference type="Proteomes" id="UP000591071">
    <property type="component" value="Unassembled WGS sequence"/>
</dbReference>
<sequence length="163" mass="18614">MRVRVLTGGYLLCLLLFVLSPVLLQPWLFLYGGGRHMLDVPVRAGTAVTIRFIHSVQKTPVWEYLSVNDRADGFCLHKTKYQSFGVGLPFMESDGSFRHEGDYFIMDHMERPFPQLHLRTGVGTQLTVTIADTAFPLYQYLPDGSAVDIRVAPLYQYIRDMVR</sequence>
<gene>
    <name evidence="1" type="ORF">HF872_01815</name>
</gene>
<protein>
    <submittedName>
        <fullName evidence="1">DUF1850 domain-containing protein</fullName>
    </submittedName>
</protein>
<accession>A0A848BQH1</accession>
<dbReference type="Pfam" id="PF08905">
    <property type="entry name" value="DUF1850"/>
    <property type="match status" value="1"/>
</dbReference>
<dbReference type="RefSeq" id="WP_170087115.1">
    <property type="nucleotide sequence ID" value="NZ_JABAFG010000002.1"/>
</dbReference>
<name>A0A848BQH1_9FIRM</name>